<keyword evidence="14" id="KW-0573">Peptidoglycan synthesis</keyword>
<feature type="transmembrane region" description="Helical" evidence="14">
    <location>
        <begin position="85"/>
        <end position="109"/>
    </location>
</feature>
<comment type="caution">
    <text evidence="15">The sequence shown here is derived from an EMBL/GenBank/DDBJ whole genome shotgun (WGS) entry which is preliminary data.</text>
</comment>
<keyword evidence="14" id="KW-0133">Cell shape</keyword>
<keyword evidence="10 14" id="KW-0046">Antibiotic resistance</keyword>
<dbReference type="EMBL" id="RRAZ01000001">
    <property type="protein sequence ID" value="RRH78595.1"/>
    <property type="molecule type" value="Genomic_DNA"/>
</dbReference>
<feature type="transmembrane region" description="Helical" evidence="14">
    <location>
        <begin position="115"/>
        <end position="132"/>
    </location>
</feature>
<dbReference type="GO" id="GO:0008360">
    <property type="term" value="P:regulation of cell shape"/>
    <property type="evidence" value="ECO:0007669"/>
    <property type="project" value="UniProtKB-KW"/>
</dbReference>
<evidence type="ECO:0000256" key="2">
    <source>
        <dbReference type="ARBA" id="ARBA00010621"/>
    </source>
</evidence>
<evidence type="ECO:0000256" key="7">
    <source>
        <dbReference type="ARBA" id="ARBA00022801"/>
    </source>
</evidence>
<dbReference type="GO" id="GO:0050380">
    <property type="term" value="F:undecaprenyl-diphosphatase activity"/>
    <property type="evidence" value="ECO:0007669"/>
    <property type="project" value="UniProtKB-UniRule"/>
</dbReference>
<dbReference type="PANTHER" id="PTHR30622:SF4">
    <property type="entry name" value="UNDECAPRENYL-DIPHOSPHATASE"/>
    <property type="match status" value="1"/>
</dbReference>
<evidence type="ECO:0000256" key="12">
    <source>
        <dbReference type="ARBA" id="ARBA00032932"/>
    </source>
</evidence>
<keyword evidence="14" id="KW-0961">Cell wall biogenesis/degradation</keyword>
<evidence type="ECO:0000256" key="6">
    <source>
        <dbReference type="ARBA" id="ARBA00022692"/>
    </source>
</evidence>
<dbReference type="InterPro" id="IPR003824">
    <property type="entry name" value="UppP"/>
</dbReference>
<evidence type="ECO:0000256" key="14">
    <source>
        <dbReference type="HAMAP-Rule" id="MF_01006"/>
    </source>
</evidence>
<comment type="function">
    <text evidence="14">Catalyzes the dephosphorylation of undecaprenyl diphosphate (UPP). Confers resistance to bacitracin.</text>
</comment>
<reference evidence="15 16" key="1">
    <citation type="submission" date="2018-11" db="EMBL/GenBank/DDBJ databases">
        <title>Gemmobacter sp. nov., YIM 102744-1 draft genome.</title>
        <authorList>
            <person name="Li G."/>
            <person name="Jiang Y."/>
        </authorList>
    </citation>
    <scope>NUCLEOTIDE SEQUENCE [LARGE SCALE GENOMIC DNA]</scope>
    <source>
        <strain evidence="15 16">YIM 102744-1</strain>
    </source>
</reference>
<dbReference type="Proteomes" id="UP000282125">
    <property type="component" value="Unassembled WGS sequence"/>
</dbReference>
<evidence type="ECO:0000256" key="4">
    <source>
        <dbReference type="ARBA" id="ARBA00021581"/>
    </source>
</evidence>
<keyword evidence="6 14" id="KW-0812">Transmembrane</keyword>
<feature type="transmembrane region" description="Helical" evidence="14">
    <location>
        <begin position="218"/>
        <end position="239"/>
    </location>
</feature>
<evidence type="ECO:0000256" key="13">
    <source>
        <dbReference type="ARBA" id="ARBA00047594"/>
    </source>
</evidence>
<comment type="catalytic activity">
    <reaction evidence="13 14">
        <text>di-trans,octa-cis-undecaprenyl diphosphate + H2O = di-trans,octa-cis-undecaprenyl phosphate + phosphate + H(+)</text>
        <dbReference type="Rhea" id="RHEA:28094"/>
        <dbReference type="ChEBI" id="CHEBI:15377"/>
        <dbReference type="ChEBI" id="CHEBI:15378"/>
        <dbReference type="ChEBI" id="CHEBI:43474"/>
        <dbReference type="ChEBI" id="CHEBI:58405"/>
        <dbReference type="ChEBI" id="CHEBI:60392"/>
        <dbReference type="EC" id="3.6.1.27"/>
    </reaction>
</comment>
<keyword evidence="8 14" id="KW-1133">Transmembrane helix</keyword>
<gene>
    <name evidence="14" type="primary">uppP</name>
    <name evidence="15" type="ORF">EG244_01180</name>
</gene>
<evidence type="ECO:0000313" key="15">
    <source>
        <dbReference type="EMBL" id="RRH78595.1"/>
    </source>
</evidence>
<dbReference type="GO" id="GO:0046677">
    <property type="term" value="P:response to antibiotic"/>
    <property type="evidence" value="ECO:0007669"/>
    <property type="project" value="UniProtKB-UniRule"/>
</dbReference>
<protein>
    <recommendedName>
        <fullName evidence="4 14">Undecaprenyl-diphosphatase</fullName>
        <ecNumber evidence="3 14">3.6.1.27</ecNumber>
    </recommendedName>
    <alternativeName>
        <fullName evidence="12 14">Bacitracin resistance protein</fullName>
    </alternativeName>
    <alternativeName>
        <fullName evidence="11 14">Undecaprenyl pyrophosphate phosphatase</fullName>
    </alternativeName>
</protein>
<comment type="similarity">
    <text evidence="2 14">Belongs to the UppP family.</text>
</comment>
<dbReference type="HAMAP" id="MF_01006">
    <property type="entry name" value="Undec_diphosphatase"/>
    <property type="match status" value="1"/>
</dbReference>
<accession>A0A3P3DWM5</accession>
<dbReference type="GO" id="GO:0071555">
    <property type="term" value="P:cell wall organization"/>
    <property type="evidence" value="ECO:0007669"/>
    <property type="project" value="UniProtKB-KW"/>
</dbReference>
<dbReference type="Pfam" id="PF02673">
    <property type="entry name" value="BacA"/>
    <property type="match status" value="1"/>
</dbReference>
<feature type="transmembrane region" description="Helical" evidence="14">
    <location>
        <begin position="184"/>
        <end position="206"/>
    </location>
</feature>
<evidence type="ECO:0000256" key="1">
    <source>
        <dbReference type="ARBA" id="ARBA00004651"/>
    </source>
</evidence>
<comment type="subcellular location">
    <subcellularLocation>
        <location evidence="1 14">Cell membrane</location>
        <topology evidence="1 14">Multi-pass membrane protein</topology>
    </subcellularLocation>
</comment>
<dbReference type="EC" id="3.6.1.27" evidence="3 14"/>
<keyword evidence="9 14" id="KW-0472">Membrane</keyword>
<dbReference type="GO" id="GO:0009252">
    <property type="term" value="P:peptidoglycan biosynthetic process"/>
    <property type="evidence" value="ECO:0007669"/>
    <property type="project" value="UniProtKB-KW"/>
</dbReference>
<evidence type="ECO:0000256" key="5">
    <source>
        <dbReference type="ARBA" id="ARBA00022475"/>
    </source>
</evidence>
<comment type="miscellaneous">
    <text evidence="14">Bacitracin is thought to be involved in the inhibition of peptidoglycan synthesis by sequestering undecaprenyl diphosphate, thereby reducing the pool of lipid carrier available.</text>
</comment>
<evidence type="ECO:0000256" key="9">
    <source>
        <dbReference type="ARBA" id="ARBA00023136"/>
    </source>
</evidence>
<evidence type="ECO:0000313" key="16">
    <source>
        <dbReference type="Proteomes" id="UP000282125"/>
    </source>
</evidence>
<dbReference type="OrthoDB" id="9808289at2"/>
<sequence>MPLMILSLLAIVQGITEFLPISSSAHLILLHEISGQTPNALALDVAVHMGSIVAVLIYLRTEVMQVLRGCLQWLTGTRDTVEARLALCLVLVTIPTLIVGAILAVTGVVDQLRNPTVIGVTMIVFGIWLWWAHRTSPEEREMDDWRLSDVVKMGLWQAVALIPGTSRSGITMTTARLLRFKRHAAAKISMLMSIPVTLSTGGYLGIKVAKDGMPEGLWADVGLAALLSFIAAYISLVLMMKFLHKVSFTPYVIYRVILGVVLLVVTL</sequence>
<feature type="transmembrane region" description="Helical" evidence="14">
    <location>
        <begin position="40"/>
        <end position="59"/>
    </location>
</feature>
<evidence type="ECO:0000256" key="10">
    <source>
        <dbReference type="ARBA" id="ARBA00023251"/>
    </source>
</evidence>
<dbReference type="RefSeq" id="WP_124963173.1">
    <property type="nucleotide sequence ID" value="NZ_RRAZ01000001.1"/>
</dbReference>
<feature type="transmembrane region" description="Helical" evidence="14">
    <location>
        <begin position="246"/>
        <end position="265"/>
    </location>
</feature>
<dbReference type="AlphaFoldDB" id="A0A3P3DWM5"/>
<dbReference type="NCBIfam" id="NF001393">
    <property type="entry name" value="PRK00281.2-4"/>
    <property type="match status" value="1"/>
</dbReference>
<evidence type="ECO:0000256" key="11">
    <source>
        <dbReference type="ARBA" id="ARBA00032707"/>
    </source>
</evidence>
<organism evidence="15 16">
    <name type="scientific">Falsigemmobacter faecalis</name>
    <dbReference type="NCBI Taxonomy" id="2488730"/>
    <lineage>
        <taxon>Bacteria</taxon>
        <taxon>Pseudomonadati</taxon>
        <taxon>Pseudomonadota</taxon>
        <taxon>Alphaproteobacteria</taxon>
        <taxon>Rhodobacterales</taxon>
        <taxon>Paracoccaceae</taxon>
        <taxon>Falsigemmobacter</taxon>
    </lineage>
</organism>
<keyword evidence="7 14" id="KW-0378">Hydrolase</keyword>
<keyword evidence="5 14" id="KW-1003">Cell membrane</keyword>
<evidence type="ECO:0000256" key="3">
    <source>
        <dbReference type="ARBA" id="ARBA00012374"/>
    </source>
</evidence>
<keyword evidence="16" id="KW-1185">Reference proteome</keyword>
<proteinExistence type="inferred from homology"/>
<name>A0A3P3DWM5_9RHOB</name>
<dbReference type="GO" id="GO:0005886">
    <property type="term" value="C:plasma membrane"/>
    <property type="evidence" value="ECO:0007669"/>
    <property type="project" value="UniProtKB-SubCell"/>
</dbReference>
<evidence type="ECO:0000256" key="8">
    <source>
        <dbReference type="ARBA" id="ARBA00022989"/>
    </source>
</evidence>
<dbReference type="PANTHER" id="PTHR30622">
    <property type="entry name" value="UNDECAPRENYL-DIPHOSPHATASE"/>
    <property type="match status" value="1"/>
</dbReference>